<dbReference type="Gramene" id="PRQ41606">
    <property type="protein sequence ID" value="PRQ41606"/>
    <property type="gene ID" value="RchiOBHm_Chr3g0448631"/>
</dbReference>
<sequence length="89" mass="10235">MDPQFFRFGAQRRSGSGVRERSNSPLKREYQQRSNSPIRLSQGFSPFSKPPTPNSLSPRFVLESINNAQRIHPTNSHLKHHLFLQLMGC</sequence>
<evidence type="ECO:0000313" key="2">
    <source>
        <dbReference type="EMBL" id="PRQ41606.1"/>
    </source>
</evidence>
<evidence type="ECO:0000256" key="1">
    <source>
        <dbReference type="SAM" id="MobiDB-lite"/>
    </source>
</evidence>
<feature type="compositionally biased region" description="Basic and acidic residues" evidence="1">
    <location>
        <begin position="18"/>
        <end position="31"/>
    </location>
</feature>
<gene>
    <name evidence="2" type="ORF">RchiOBHm_Chr3g0448631</name>
</gene>
<dbReference type="Proteomes" id="UP000238479">
    <property type="component" value="Chromosome 3"/>
</dbReference>
<proteinExistence type="predicted"/>
<accession>A0A2P6R589</accession>
<evidence type="ECO:0000313" key="3">
    <source>
        <dbReference type="Proteomes" id="UP000238479"/>
    </source>
</evidence>
<dbReference type="AlphaFoldDB" id="A0A2P6R589"/>
<feature type="compositionally biased region" description="Polar residues" evidence="1">
    <location>
        <begin position="32"/>
        <end position="45"/>
    </location>
</feature>
<keyword evidence="3" id="KW-1185">Reference proteome</keyword>
<dbReference type="EMBL" id="PDCK01000041">
    <property type="protein sequence ID" value="PRQ41606.1"/>
    <property type="molecule type" value="Genomic_DNA"/>
</dbReference>
<organism evidence="2 3">
    <name type="scientific">Rosa chinensis</name>
    <name type="common">China rose</name>
    <dbReference type="NCBI Taxonomy" id="74649"/>
    <lineage>
        <taxon>Eukaryota</taxon>
        <taxon>Viridiplantae</taxon>
        <taxon>Streptophyta</taxon>
        <taxon>Embryophyta</taxon>
        <taxon>Tracheophyta</taxon>
        <taxon>Spermatophyta</taxon>
        <taxon>Magnoliopsida</taxon>
        <taxon>eudicotyledons</taxon>
        <taxon>Gunneridae</taxon>
        <taxon>Pentapetalae</taxon>
        <taxon>rosids</taxon>
        <taxon>fabids</taxon>
        <taxon>Rosales</taxon>
        <taxon>Rosaceae</taxon>
        <taxon>Rosoideae</taxon>
        <taxon>Rosoideae incertae sedis</taxon>
        <taxon>Rosa</taxon>
    </lineage>
</organism>
<reference evidence="2 3" key="1">
    <citation type="journal article" date="2018" name="Nat. Genet.">
        <title>The Rosa genome provides new insights in the design of modern roses.</title>
        <authorList>
            <person name="Bendahmane M."/>
        </authorList>
    </citation>
    <scope>NUCLEOTIDE SEQUENCE [LARGE SCALE GENOMIC DNA]</scope>
    <source>
        <strain evidence="3">cv. Old Blush</strain>
    </source>
</reference>
<name>A0A2P6R589_ROSCH</name>
<protein>
    <submittedName>
        <fullName evidence="2">Uncharacterized protein</fullName>
    </submittedName>
</protein>
<feature type="region of interest" description="Disordered" evidence="1">
    <location>
        <begin position="1"/>
        <end position="55"/>
    </location>
</feature>
<comment type="caution">
    <text evidence="2">The sequence shown here is derived from an EMBL/GenBank/DDBJ whole genome shotgun (WGS) entry which is preliminary data.</text>
</comment>